<sequence length="121" mass="13310">MRLLLAALIVASSLLAGCANMLAQRQAFLSQFIGRPEADLVRELGVPTRSFDTSGRRFLAYVDRRVELLPPPPMWGPWGPWGRFGYYGGFPAEVVELVCETTFEIADGTVRSFSLRGNACG</sequence>
<organism evidence="2 3">
    <name type="scientific">Limobrevibacterium gyesilva</name>
    <dbReference type="NCBI Taxonomy" id="2991712"/>
    <lineage>
        <taxon>Bacteria</taxon>
        <taxon>Pseudomonadati</taxon>
        <taxon>Pseudomonadota</taxon>
        <taxon>Alphaproteobacteria</taxon>
        <taxon>Acetobacterales</taxon>
        <taxon>Acetobacteraceae</taxon>
        <taxon>Limobrevibacterium</taxon>
    </lineage>
</organism>
<comment type="caution">
    <text evidence="2">The sequence shown here is derived from an EMBL/GenBank/DDBJ whole genome shotgun (WGS) entry which is preliminary data.</text>
</comment>
<keyword evidence="3" id="KW-1185">Reference proteome</keyword>
<proteinExistence type="predicted"/>
<evidence type="ECO:0000313" key="2">
    <source>
        <dbReference type="EMBL" id="MCW3477429.1"/>
    </source>
</evidence>
<feature type="chain" id="PRO_5041298237" description="Lipoprotein" evidence="1">
    <location>
        <begin position="24"/>
        <end position="121"/>
    </location>
</feature>
<dbReference type="PROSITE" id="PS51257">
    <property type="entry name" value="PROKAR_LIPOPROTEIN"/>
    <property type="match status" value="1"/>
</dbReference>
<dbReference type="EMBL" id="JAPDNT010000037">
    <property type="protein sequence ID" value="MCW3477429.1"/>
    <property type="molecule type" value="Genomic_DNA"/>
</dbReference>
<feature type="signal peptide" evidence="1">
    <location>
        <begin position="1"/>
        <end position="23"/>
    </location>
</feature>
<evidence type="ECO:0000256" key="1">
    <source>
        <dbReference type="SAM" id="SignalP"/>
    </source>
</evidence>
<name>A0AA41YPR2_9PROT</name>
<gene>
    <name evidence="2" type="ORF">OL599_22935</name>
</gene>
<protein>
    <recommendedName>
        <fullName evidence="4">Lipoprotein</fullName>
    </recommendedName>
</protein>
<evidence type="ECO:0000313" key="3">
    <source>
        <dbReference type="Proteomes" id="UP001165679"/>
    </source>
</evidence>
<dbReference type="AlphaFoldDB" id="A0AA41YPR2"/>
<dbReference type="RefSeq" id="WP_264716378.1">
    <property type="nucleotide sequence ID" value="NZ_JAPDNT010000037.1"/>
</dbReference>
<keyword evidence="1" id="KW-0732">Signal</keyword>
<evidence type="ECO:0008006" key="4">
    <source>
        <dbReference type="Google" id="ProtNLM"/>
    </source>
</evidence>
<accession>A0AA41YPR2</accession>
<reference evidence="2" key="1">
    <citation type="submission" date="2022-09" db="EMBL/GenBank/DDBJ databases">
        <title>Rhodovastum sp. nov. RN2-1 isolated from soil in Seongnam, South Korea.</title>
        <authorList>
            <person name="Le N.T."/>
        </authorList>
    </citation>
    <scope>NUCLEOTIDE SEQUENCE</scope>
    <source>
        <strain evidence="2">RN2-1</strain>
    </source>
</reference>
<dbReference type="Proteomes" id="UP001165679">
    <property type="component" value="Unassembled WGS sequence"/>
</dbReference>
<reference evidence="2" key="2">
    <citation type="submission" date="2022-10" db="EMBL/GenBank/DDBJ databases">
        <authorList>
            <person name="Trinh H.N."/>
        </authorList>
    </citation>
    <scope>NUCLEOTIDE SEQUENCE</scope>
    <source>
        <strain evidence="2">RN2-1</strain>
    </source>
</reference>